<feature type="chain" id="PRO_5045289566" evidence="1">
    <location>
        <begin position="24"/>
        <end position="87"/>
    </location>
</feature>
<dbReference type="Proteomes" id="UP001159100">
    <property type="component" value="Unassembled WGS sequence"/>
</dbReference>
<organism evidence="2 3">
    <name type="scientific">Pseudomonas fungipugnans</name>
    <dbReference type="NCBI Taxonomy" id="3024217"/>
    <lineage>
        <taxon>Bacteria</taxon>
        <taxon>Pseudomonadati</taxon>
        <taxon>Pseudomonadota</taxon>
        <taxon>Gammaproteobacteria</taxon>
        <taxon>Pseudomonadales</taxon>
        <taxon>Pseudomonadaceae</taxon>
        <taxon>Pseudomonas</taxon>
    </lineage>
</organism>
<dbReference type="RefSeq" id="WP_259494258.1">
    <property type="nucleotide sequence ID" value="NZ_JARBWL010000001.1"/>
</dbReference>
<evidence type="ECO:0000256" key="1">
    <source>
        <dbReference type="SAM" id="SignalP"/>
    </source>
</evidence>
<gene>
    <name evidence="2" type="ORF">POF45_01265</name>
</gene>
<keyword evidence="3" id="KW-1185">Reference proteome</keyword>
<dbReference type="Gene3D" id="2.30.140.50">
    <property type="entry name" value="Protein of unknown function DUF2790"/>
    <property type="match status" value="1"/>
</dbReference>
<accession>A0ABT6QH39</accession>
<feature type="signal peptide" evidence="1">
    <location>
        <begin position="1"/>
        <end position="23"/>
    </location>
</feature>
<dbReference type="Pfam" id="PF10976">
    <property type="entry name" value="DUF2790"/>
    <property type="match status" value="1"/>
</dbReference>
<keyword evidence="1" id="KW-0732">Signal</keyword>
<comment type="caution">
    <text evidence="2">The sequence shown here is derived from an EMBL/GenBank/DDBJ whole genome shotgun (WGS) entry which is preliminary data.</text>
</comment>
<reference evidence="2 3" key="1">
    <citation type="submission" date="2023-02" db="EMBL/GenBank/DDBJ databases">
        <title>Pseudomonas chrutzelriedensis sp. nov., a potently antifungal strain isolated from moss.</title>
        <authorList>
            <person name="Schnyder A."/>
            <person name="Kalawong R."/>
            <person name="Eberl L."/>
            <person name="Agnoli K."/>
        </authorList>
    </citation>
    <scope>NUCLEOTIDE SEQUENCE [LARGE SCALE GENOMIC DNA]</scope>
    <source>
        <strain evidence="2 3">681</strain>
    </source>
</reference>
<dbReference type="EMBL" id="JARBWL010000001">
    <property type="protein sequence ID" value="MDI2590061.1"/>
    <property type="molecule type" value="Genomic_DNA"/>
</dbReference>
<name>A0ABT6QH39_9PSED</name>
<evidence type="ECO:0000313" key="2">
    <source>
        <dbReference type="EMBL" id="MDI2590061.1"/>
    </source>
</evidence>
<dbReference type="InterPro" id="IPR021245">
    <property type="entry name" value="DUF2790"/>
</dbReference>
<evidence type="ECO:0000313" key="3">
    <source>
        <dbReference type="Proteomes" id="UP001159100"/>
    </source>
</evidence>
<protein>
    <submittedName>
        <fullName evidence="2">DUF2790 domain-containing protein</fullName>
    </submittedName>
</protein>
<proteinExistence type="predicted"/>
<sequence>MNMRTLLITSALACAAFAGVAQAADTATTQPVPYTGQAYHVKKVISMTEQPTSRCKVVDADMKYIDDSGKTSDLTYRKMATACDFQN</sequence>